<evidence type="ECO:0000256" key="2">
    <source>
        <dbReference type="ARBA" id="ARBA00022516"/>
    </source>
</evidence>
<keyword evidence="8" id="KW-1185">Reference proteome</keyword>
<dbReference type="CDD" id="cd05236">
    <property type="entry name" value="FAR-N_SDR_e"/>
    <property type="match status" value="1"/>
</dbReference>
<keyword evidence="4" id="KW-0521">NADP</keyword>
<dbReference type="PANTHER" id="PTHR11011">
    <property type="entry name" value="MALE STERILITY PROTEIN 2-RELATED"/>
    <property type="match status" value="1"/>
</dbReference>
<evidence type="ECO:0000256" key="3">
    <source>
        <dbReference type="ARBA" id="ARBA00023098"/>
    </source>
</evidence>
<sequence>MSSISQSIVLSLVPSRPYLKLSCSLPPTASNNIKCQLSSARVDICGSLGNHVVVKFASNYNSTPTRGLSACAGNMAITSSFLDHDSHRGDGTFVPSASASSVMTPAIVAPDAANDTTEGVGILKFLEGKSYFITGATGLLAKALVEKILREAPNTGKIFLLVKAKDKEEALNRIKSEIVQCGLFKRLEELHGDNYTAFMMSKLVPVVGNMCEPNLGISDNELAARMFEEVDVIVNSAANTTFDERYDVALNINTQGPFRLLSFAMRCKKLQNFLHVSTAYVNGERQGVVKEKPFYMGQSIAEEKATIASGTDDKQYLSLPQLDVHAEIKLASQMVKDLTKDEADRKMRMLGLDRARMFGWQDTYVFTKAMGEMMIASYKGHIPITIIRPSIIESTYREPLPGWIQGNRMVDPVLLSYGKGLLPGYFADPQGPVDIVPLDMVVNTMVSAMAKHGRQRDLALNVYQITSSVINPLKVGEMFQFSCDHFESFPLKDSRDEAVVIKKMKFFSSLDEFSAYIQYEVSQKMGLRGEEAASSNPRTLGKLQVICKRTVENLVHMAKLYEPYAFYKGWFHNGNTQKLMAEMSPDELEIFPLDLKNINWKNYFMNIHIPGLKRSLLKGGR</sequence>
<dbReference type="GO" id="GO:0102965">
    <property type="term" value="F:alcohol-forming long-chain fatty acyl-CoA reductase activity"/>
    <property type="evidence" value="ECO:0007669"/>
    <property type="project" value="UniProtKB-EC"/>
</dbReference>
<protein>
    <recommendedName>
        <fullName evidence="4">Fatty acyl-CoA reductase</fullName>
        <ecNumber evidence="4">1.2.1.84</ecNumber>
    </recommendedName>
</protein>
<proteinExistence type="inferred from homology"/>
<evidence type="ECO:0000256" key="4">
    <source>
        <dbReference type="RuleBase" id="RU363097"/>
    </source>
</evidence>
<keyword evidence="3 4" id="KW-0443">Lipid metabolism</keyword>
<dbReference type="Proteomes" id="UP001345219">
    <property type="component" value="Chromosome 14"/>
</dbReference>
<dbReference type="PANTHER" id="PTHR11011:SF45">
    <property type="entry name" value="FATTY ACYL-COA REDUCTASE CG8306-RELATED"/>
    <property type="match status" value="1"/>
</dbReference>
<accession>A0AAN7LBQ8</accession>
<dbReference type="Gene3D" id="3.40.50.720">
    <property type="entry name" value="NAD(P)-binding Rossmann-like Domain"/>
    <property type="match status" value="1"/>
</dbReference>
<dbReference type="Pfam" id="PF03015">
    <property type="entry name" value="Sterile"/>
    <property type="match status" value="1"/>
</dbReference>
<dbReference type="GO" id="GO:0010345">
    <property type="term" value="P:suberin biosynthetic process"/>
    <property type="evidence" value="ECO:0007669"/>
    <property type="project" value="TreeGrafter"/>
</dbReference>
<gene>
    <name evidence="7" type="ORF">SAY87_018363</name>
</gene>
<evidence type="ECO:0000313" key="7">
    <source>
        <dbReference type="EMBL" id="KAK4778176.1"/>
    </source>
</evidence>
<feature type="domain" description="Thioester reductase (TE)" evidence="6">
    <location>
        <begin position="133"/>
        <end position="445"/>
    </location>
</feature>
<evidence type="ECO:0000259" key="5">
    <source>
        <dbReference type="Pfam" id="PF03015"/>
    </source>
</evidence>
<organism evidence="7 8">
    <name type="scientific">Trapa incisa</name>
    <dbReference type="NCBI Taxonomy" id="236973"/>
    <lineage>
        <taxon>Eukaryota</taxon>
        <taxon>Viridiplantae</taxon>
        <taxon>Streptophyta</taxon>
        <taxon>Embryophyta</taxon>
        <taxon>Tracheophyta</taxon>
        <taxon>Spermatophyta</taxon>
        <taxon>Magnoliopsida</taxon>
        <taxon>eudicotyledons</taxon>
        <taxon>Gunneridae</taxon>
        <taxon>Pentapetalae</taxon>
        <taxon>rosids</taxon>
        <taxon>malvids</taxon>
        <taxon>Myrtales</taxon>
        <taxon>Lythraceae</taxon>
        <taxon>Trapa</taxon>
    </lineage>
</organism>
<dbReference type="EC" id="1.2.1.84" evidence="4"/>
<dbReference type="EMBL" id="JAXIOK010000002">
    <property type="protein sequence ID" value="KAK4778176.1"/>
    <property type="molecule type" value="Genomic_DNA"/>
</dbReference>
<dbReference type="GO" id="GO:0080019">
    <property type="term" value="F:alcohol-forming very long-chain fatty acyl-CoA reductase activity"/>
    <property type="evidence" value="ECO:0007669"/>
    <property type="project" value="InterPro"/>
</dbReference>
<dbReference type="InterPro" id="IPR013120">
    <property type="entry name" value="FAR_NAD-bd"/>
</dbReference>
<name>A0AAN7LBQ8_9MYRT</name>
<evidence type="ECO:0000256" key="1">
    <source>
        <dbReference type="ARBA" id="ARBA00005928"/>
    </source>
</evidence>
<keyword evidence="4" id="KW-0560">Oxidoreductase</keyword>
<comment type="similarity">
    <text evidence="1 4">Belongs to the fatty acyl-CoA reductase family.</text>
</comment>
<dbReference type="AlphaFoldDB" id="A0AAN7LBQ8"/>
<evidence type="ECO:0000313" key="8">
    <source>
        <dbReference type="Proteomes" id="UP001345219"/>
    </source>
</evidence>
<dbReference type="CDD" id="cd09071">
    <property type="entry name" value="FAR_C"/>
    <property type="match status" value="1"/>
</dbReference>
<keyword evidence="2 4" id="KW-0444">Lipid biosynthesis</keyword>
<dbReference type="Pfam" id="PF07993">
    <property type="entry name" value="NAD_binding_4"/>
    <property type="match status" value="1"/>
</dbReference>
<comment type="catalytic activity">
    <reaction evidence="4">
        <text>a long-chain fatty acyl-CoA + 2 NADPH + 2 H(+) = a long-chain primary fatty alcohol + 2 NADP(+) + CoA</text>
        <dbReference type="Rhea" id="RHEA:52716"/>
        <dbReference type="ChEBI" id="CHEBI:15378"/>
        <dbReference type="ChEBI" id="CHEBI:57287"/>
        <dbReference type="ChEBI" id="CHEBI:57783"/>
        <dbReference type="ChEBI" id="CHEBI:58349"/>
        <dbReference type="ChEBI" id="CHEBI:77396"/>
        <dbReference type="ChEBI" id="CHEBI:83139"/>
        <dbReference type="EC" id="1.2.1.84"/>
    </reaction>
</comment>
<dbReference type="SUPFAM" id="SSF51735">
    <property type="entry name" value="NAD(P)-binding Rossmann-fold domains"/>
    <property type="match status" value="1"/>
</dbReference>
<feature type="domain" description="Fatty acyl-CoA reductase C-terminal" evidence="5">
    <location>
        <begin position="547"/>
        <end position="618"/>
    </location>
</feature>
<comment type="function">
    <text evidence="4">Catalyzes the reduction of fatty acyl-CoA to fatty alcohols.</text>
</comment>
<evidence type="ECO:0000259" key="6">
    <source>
        <dbReference type="Pfam" id="PF07993"/>
    </source>
</evidence>
<comment type="caution">
    <text evidence="7">The sequence shown here is derived from an EMBL/GenBank/DDBJ whole genome shotgun (WGS) entry which is preliminary data.</text>
</comment>
<reference evidence="7 8" key="1">
    <citation type="journal article" date="2023" name="Hortic Res">
        <title>Pangenome of water caltrop reveals structural variations and asymmetric subgenome divergence after allopolyploidization.</title>
        <authorList>
            <person name="Zhang X."/>
            <person name="Chen Y."/>
            <person name="Wang L."/>
            <person name="Yuan Y."/>
            <person name="Fang M."/>
            <person name="Shi L."/>
            <person name="Lu R."/>
            <person name="Comes H.P."/>
            <person name="Ma Y."/>
            <person name="Chen Y."/>
            <person name="Huang G."/>
            <person name="Zhou Y."/>
            <person name="Zheng Z."/>
            <person name="Qiu Y."/>
        </authorList>
    </citation>
    <scope>NUCLEOTIDE SEQUENCE [LARGE SCALE GENOMIC DNA]</scope>
    <source>
        <tissue evidence="7">Roots</tissue>
    </source>
</reference>
<dbReference type="GO" id="GO:0035336">
    <property type="term" value="P:long-chain fatty-acyl-CoA metabolic process"/>
    <property type="evidence" value="ECO:0007669"/>
    <property type="project" value="TreeGrafter"/>
</dbReference>
<dbReference type="InterPro" id="IPR036291">
    <property type="entry name" value="NAD(P)-bd_dom_sf"/>
</dbReference>
<dbReference type="InterPro" id="IPR033640">
    <property type="entry name" value="FAR_C"/>
</dbReference>
<dbReference type="InterPro" id="IPR026055">
    <property type="entry name" value="FAR"/>
</dbReference>